<keyword evidence="3" id="KW-1185">Reference proteome</keyword>
<name>A0A4Q9PYK0_9APHY</name>
<evidence type="ECO:0000256" key="1">
    <source>
        <dbReference type="SAM" id="MobiDB-lite"/>
    </source>
</evidence>
<protein>
    <submittedName>
        <fullName evidence="2">Uncharacterized protein</fullName>
    </submittedName>
</protein>
<evidence type="ECO:0000313" key="2">
    <source>
        <dbReference type="EMBL" id="TBU59384.1"/>
    </source>
</evidence>
<accession>A0A4Q9PYK0</accession>
<organism evidence="2 3">
    <name type="scientific">Dichomitus squalens</name>
    <dbReference type="NCBI Taxonomy" id="114155"/>
    <lineage>
        <taxon>Eukaryota</taxon>
        <taxon>Fungi</taxon>
        <taxon>Dikarya</taxon>
        <taxon>Basidiomycota</taxon>
        <taxon>Agaricomycotina</taxon>
        <taxon>Agaricomycetes</taxon>
        <taxon>Polyporales</taxon>
        <taxon>Polyporaceae</taxon>
        <taxon>Dichomitus</taxon>
    </lineage>
</organism>
<dbReference type="EMBL" id="ML145114">
    <property type="protein sequence ID" value="TBU59384.1"/>
    <property type="molecule type" value="Genomic_DNA"/>
</dbReference>
<dbReference type="AlphaFoldDB" id="A0A4Q9PYK0"/>
<proteinExistence type="predicted"/>
<reference evidence="2 3" key="1">
    <citation type="submission" date="2019-01" db="EMBL/GenBank/DDBJ databases">
        <title>Draft genome sequences of three monokaryotic isolates of the white-rot basidiomycete fungus Dichomitus squalens.</title>
        <authorList>
            <consortium name="DOE Joint Genome Institute"/>
            <person name="Lopez S.C."/>
            <person name="Andreopoulos B."/>
            <person name="Pangilinan J."/>
            <person name="Lipzen A."/>
            <person name="Riley R."/>
            <person name="Ahrendt S."/>
            <person name="Ng V."/>
            <person name="Barry K."/>
            <person name="Daum C."/>
            <person name="Grigoriev I.V."/>
            <person name="Hilden K.S."/>
            <person name="Makela M.R."/>
            <person name="de Vries R.P."/>
        </authorList>
    </citation>
    <scope>NUCLEOTIDE SEQUENCE [LARGE SCALE GENOMIC DNA]</scope>
    <source>
        <strain evidence="2 3">CBS 464.89</strain>
    </source>
</reference>
<evidence type="ECO:0000313" key="3">
    <source>
        <dbReference type="Proteomes" id="UP000292082"/>
    </source>
</evidence>
<feature type="region of interest" description="Disordered" evidence="1">
    <location>
        <begin position="108"/>
        <end position="133"/>
    </location>
</feature>
<sequence length="133" mass="14214">MPQSAMTFGVGSRRERTLTTAPLYCVVAPCVTARLRSAPLALPLDATTSPKRACDAPPHRISVVAADGLSKRTVHNLPGGSSLYHPNPKSLAGGSFFGGERAIEMKYGDRPPLKLGGETVSHSKPPTHWRSQR</sequence>
<dbReference type="Proteomes" id="UP000292082">
    <property type="component" value="Unassembled WGS sequence"/>
</dbReference>
<gene>
    <name evidence="2" type="ORF">BD310DRAFT_413149</name>
</gene>